<organism evidence="1 2">
    <name type="scientific">Flavobacterium fontis</name>
    <dbReference type="NCBI Taxonomy" id="1124188"/>
    <lineage>
        <taxon>Bacteria</taxon>
        <taxon>Pseudomonadati</taxon>
        <taxon>Bacteroidota</taxon>
        <taxon>Flavobacteriia</taxon>
        <taxon>Flavobacteriales</taxon>
        <taxon>Flavobacteriaceae</taxon>
        <taxon>Flavobacterium</taxon>
    </lineage>
</organism>
<proteinExistence type="predicted"/>
<name>A0A1M4XJX0_9FLAO</name>
<sequence length="215" mass="24550">MPYFLIVALLFISCQQKPQQTVFVRAEVQEKKIEITPLSHPKNFGERLSNAALQVIDSSVVYTPAYVSIPYPMGDVPAKTGVCTDVVIRAYRKCNIDLQKEVHEDLKAHFNLYPNLKKWGLKNPDKNIDHRRVPNLEVFFSRKGKKLALTHNRADYLPGDIVTWMINDKLPHIGIVTHIKKEGVPMIVHNIGGGQIIEDCLFKYPMVGHFRYEGN</sequence>
<reference evidence="1 2" key="1">
    <citation type="submission" date="2016-11" db="EMBL/GenBank/DDBJ databases">
        <authorList>
            <person name="Jaros S."/>
            <person name="Januszkiewicz K."/>
            <person name="Wedrychowicz H."/>
        </authorList>
    </citation>
    <scope>NUCLEOTIDE SEQUENCE [LARGE SCALE GENOMIC DNA]</scope>
    <source>
        <strain evidence="1 2">DSM 25660</strain>
    </source>
</reference>
<protein>
    <recommendedName>
        <fullName evidence="3">DUF1287 domain-containing protein</fullName>
    </recommendedName>
</protein>
<dbReference type="InterPro" id="IPR009706">
    <property type="entry name" value="DUF1287"/>
</dbReference>
<evidence type="ECO:0000313" key="1">
    <source>
        <dbReference type="EMBL" id="SHE93502.1"/>
    </source>
</evidence>
<evidence type="ECO:0008006" key="3">
    <source>
        <dbReference type="Google" id="ProtNLM"/>
    </source>
</evidence>
<keyword evidence="2" id="KW-1185">Reference proteome</keyword>
<dbReference type="Proteomes" id="UP000184147">
    <property type="component" value="Unassembled WGS sequence"/>
</dbReference>
<accession>A0A1M4XJX0</accession>
<dbReference type="EMBL" id="FQVQ01000002">
    <property type="protein sequence ID" value="SHE93502.1"/>
    <property type="molecule type" value="Genomic_DNA"/>
</dbReference>
<dbReference type="Pfam" id="PF06940">
    <property type="entry name" value="DUF1287"/>
    <property type="match status" value="1"/>
</dbReference>
<dbReference type="AlphaFoldDB" id="A0A1M4XJX0"/>
<dbReference type="OrthoDB" id="114026at2"/>
<dbReference type="STRING" id="1124188.SAMN05444377_10272"/>
<dbReference type="RefSeq" id="WP_073361346.1">
    <property type="nucleotide sequence ID" value="NZ_FQVQ01000002.1"/>
</dbReference>
<gene>
    <name evidence="1" type="ORF">SAMN05444377_10272</name>
</gene>
<evidence type="ECO:0000313" key="2">
    <source>
        <dbReference type="Proteomes" id="UP000184147"/>
    </source>
</evidence>
<dbReference type="PIRSF" id="PIRSF011444">
    <property type="entry name" value="DUF1287"/>
    <property type="match status" value="1"/>
</dbReference>